<organism evidence="1 2">
    <name type="scientific">Paenibacillus dokdonensis</name>
    <dbReference type="NCBI Taxonomy" id="2567944"/>
    <lineage>
        <taxon>Bacteria</taxon>
        <taxon>Bacillati</taxon>
        <taxon>Bacillota</taxon>
        <taxon>Bacilli</taxon>
        <taxon>Bacillales</taxon>
        <taxon>Paenibacillaceae</taxon>
        <taxon>Paenibacillus</taxon>
    </lineage>
</organism>
<evidence type="ECO:0000313" key="1">
    <source>
        <dbReference type="EMBL" id="MEC0241270.1"/>
    </source>
</evidence>
<proteinExistence type="predicted"/>
<evidence type="ECO:0000313" key="2">
    <source>
        <dbReference type="Proteomes" id="UP001344632"/>
    </source>
</evidence>
<name>A0ABU6GRC3_9BACL</name>
<dbReference type="EMBL" id="JARLKZ010000008">
    <property type="protein sequence ID" value="MEC0241270.1"/>
    <property type="molecule type" value="Genomic_DNA"/>
</dbReference>
<dbReference type="Proteomes" id="UP001344632">
    <property type="component" value="Unassembled WGS sequence"/>
</dbReference>
<reference evidence="1 2" key="1">
    <citation type="submission" date="2023-03" db="EMBL/GenBank/DDBJ databases">
        <title>Bacillus Genome Sequencing.</title>
        <authorList>
            <person name="Dunlap C."/>
        </authorList>
    </citation>
    <scope>NUCLEOTIDE SEQUENCE [LARGE SCALE GENOMIC DNA]</scope>
    <source>
        <strain evidence="1 2">BD-525</strain>
    </source>
</reference>
<dbReference type="RefSeq" id="WP_326088977.1">
    <property type="nucleotide sequence ID" value="NZ_JARLKZ010000008.1"/>
</dbReference>
<protein>
    <submittedName>
        <fullName evidence="1">Uncharacterized protein</fullName>
    </submittedName>
</protein>
<accession>A0ABU6GRC3</accession>
<comment type="caution">
    <text evidence="1">The sequence shown here is derived from an EMBL/GenBank/DDBJ whole genome shotgun (WGS) entry which is preliminary data.</text>
</comment>
<gene>
    <name evidence="1" type="ORF">P4H66_15570</name>
</gene>
<sequence>MTQHRHEAFFPTGSLYRAIAFHLHHLTISMEQYSLLDVFILPDEEESCGGMRMHERPGKEKTRSVSGFYVWRRSVAVQNHNSRERVANKECEGIHFGLYLEVLSLYIHHCGWSHI</sequence>
<keyword evidence="2" id="KW-1185">Reference proteome</keyword>